<name>A0A3N4HWL5_ASCIM</name>
<gene>
    <name evidence="1" type="ORF">BJ508DRAFT_310082</name>
</gene>
<sequence length="619" mass="70805">MVLLGTSRLSILLDGRTESLLDPSTRARRVWDLPWPVPYELIKLETFRVGDLQEWGLDRTMDKSRPKQFAGYDPVVVTNRRQVLFLAEILTICSAEKEQERDDENVRRPTHRCTALSRSNPIHRAARYNYRIAGDDIKMEGSHIIQRHLFSGNYRKLYDLKTYSYCHIIPYLAKNESFLSLFESSPDRLPAMLANYYITQELNLLEDSMIINDPVTKENVHTQFHRHVNPQYSTFPNMHLAVLKLHLCGSEDWDVESDIGKGVECKTGICAQSKEPHIVELRCKISMLFEAVNRRTAREQDDLKMERERRRKATEKRLKMRMCYLARTLSLYQPFLEHLKAPCIAEDEIQVTGLGSDDSDPICTVEETNAEVLTTTQDDQASDSSSSLHLFSEDEDSVYETWSEDEPESVQEEQNWVDIAGRIVRTAQLEYSKASRRDAFSGCRQSRRLAVGEIETDATDFDGEERPGKTFGDLLHHLLGRSGRAYPVVDATEPCKGCSTTPSVKPMLNLIMLRFQNGFLYSDEHFQRPLDAREERETRAARWEGYEALLTQLAGGPEDRYPNNASNYRHLIDDFFCDPDLGLDSLAEVRAWTESAGACLAGCLHDISEQLGAFYESGS</sequence>
<keyword evidence="2" id="KW-1185">Reference proteome</keyword>
<evidence type="ECO:0000313" key="2">
    <source>
        <dbReference type="Proteomes" id="UP000275078"/>
    </source>
</evidence>
<evidence type="ECO:0000313" key="1">
    <source>
        <dbReference type="EMBL" id="RPA77496.1"/>
    </source>
</evidence>
<reference evidence="1 2" key="1">
    <citation type="journal article" date="2018" name="Nat. Ecol. Evol.">
        <title>Pezizomycetes genomes reveal the molecular basis of ectomycorrhizal truffle lifestyle.</title>
        <authorList>
            <person name="Murat C."/>
            <person name="Payen T."/>
            <person name="Noel B."/>
            <person name="Kuo A."/>
            <person name="Morin E."/>
            <person name="Chen J."/>
            <person name="Kohler A."/>
            <person name="Krizsan K."/>
            <person name="Balestrini R."/>
            <person name="Da Silva C."/>
            <person name="Montanini B."/>
            <person name="Hainaut M."/>
            <person name="Levati E."/>
            <person name="Barry K.W."/>
            <person name="Belfiori B."/>
            <person name="Cichocki N."/>
            <person name="Clum A."/>
            <person name="Dockter R.B."/>
            <person name="Fauchery L."/>
            <person name="Guy J."/>
            <person name="Iotti M."/>
            <person name="Le Tacon F."/>
            <person name="Lindquist E.A."/>
            <person name="Lipzen A."/>
            <person name="Malagnac F."/>
            <person name="Mello A."/>
            <person name="Molinier V."/>
            <person name="Miyauchi S."/>
            <person name="Poulain J."/>
            <person name="Riccioni C."/>
            <person name="Rubini A."/>
            <person name="Sitrit Y."/>
            <person name="Splivallo R."/>
            <person name="Traeger S."/>
            <person name="Wang M."/>
            <person name="Zifcakova L."/>
            <person name="Wipf D."/>
            <person name="Zambonelli A."/>
            <person name="Paolocci F."/>
            <person name="Nowrousian M."/>
            <person name="Ottonello S."/>
            <person name="Baldrian P."/>
            <person name="Spatafora J.W."/>
            <person name="Henrissat B."/>
            <person name="Nagy L.G."/>
            <person name="Aury J.M."/>
            <person name="Wincker P."/>
            <person name="Grigoriev I.V."/>
            <person name="Bonfante P."/>
            <person name="Martin F.M."/>
        </authorList>
    </citation>
    <scope>NUCLEOTIDE SEQUENCE [LARGE SCALE GENOMIC DNA]</scope>
    <source>
        <strain evidence="1 2">RN42</strain>
    </source>
</reference>
<organism evidence="1 2">
    <name type="scientific">Ascobolus immersus RN42</name>
    <dbReference type="NCBI Taxonomy" id="1160509"/>
    <lineage>
        <taxon>Eukaryota</taxon>
        <taxon>Fungi</taxon>
        <taxon>Dikarya</taxon>
        <taxon>Ascomycota</taxon>
        <taxon>Pezizomycotina</taxon>
        <taxon>Pezizomycetes</taxon>
        <taxon>Pezizales</taxon>
        <taxon>Ascobolaceae</taxon>
        <taxon>Ascobolus</taxon>
    </lineage>
</organism>
<proteinExistence type="predicted"/>
<protein>
    <submittedName>
        <fullName evidence="1">Uncharacterized protein</fullName>
    </submittedName>
</protein>
<dbReference type="EMBL" id="ML119725">
    <property type="protein sequence ID" value="RPA77496.1"/>
    <property type="molecule type" value="Genomic_DNA"/>
</dbReference>
<dbReference type="AlphaFoldDB" id="A0A3N4HWL5"/>
<dbReference type="Proteomes" id="UP000275078">
    <property type="component" value="Unassembled WGS sequence"/>
</dbReference>
<accession>A0A3N4HWL5</accession>